<dbReference type="EMBL" id="DQ831130">
    <property type="protein sequence ID" value="ABI14663.1"/>
    <property type="molecule type" value="mRNA"/>
</dbReference>
<accession>A1Y295</accession>
<name>A1Y295_9ERIC</name>
<organism evidence="2">
    <name type="scientific">Aegiceras corniculatum</name>
    <dbReference type="NCBI Taxonomy" id="59970"/>
    <lineage>
        <taxon>Eukaryota</taxon>
        <taxon>Viridiplantae</taxon>
        <taxon>Streptophyta</taxon>
        <taxon>Embryophyta</taxon>
        <taxon>Tracheophyta</taxon>
        <taxon>Spermatophyta</taxon>
        <taxon>Magnoliopsida</taxon>
        <taxon>eudicotyledons</taxon>
        <taxon>Gunneridae</taxon>
        <taxon>Pentapetalae</taxon>
        <taxon>asterids</taxon>
        <taxon>Ericales</taxon>
        <taxon>Primulaceae</taxon>
        <taxon>Aegiceras</taxon>
    </lineage>
</organism>
<feature type="compositionally biased region" description="Basic and acidic residues" evidence="1">
    <location>
        <begin position="28"/>
        <end position="42"/>
    </location>
</feature>
<dbReference type="AlphaFoldDB" id="A1Y295"/>
<keyword evidence="2" id="KW-0808">Transferase</keyword>
<dbReference type="GO" id="GO:0016301">
    <property type="term" value="F:kinase activity"/>
    <property type="evidence" value="ECO:0007669"/>
    <property type="project" value="UniProtKB-KW"/>
</dbReference>
<sequence length="137" mass="14896">MGNTCVGPSISKNGFLQSVSAAMWGSRLQEDGGESVHEREMHTPSPMKMPETPLPVQEPPKQVIIPKEAPPPKQMIIPKEAPPKPNPPAEPSPKPKRPEHMKRVGSAGLKMGLVLQTKTGNLKEFYSLGKKLGQGQF</sequence>
<feature type="compositionally biased region" description="Pro residues" evidence="1">
    <location>
        <begin position="83"/>
        <end position="92"/>
    </location>
</feature>
<keyword evidence="2" id="KW-0418">Kinase</keyword>
<feature type="non-terminal residue" evidence="2">
    <location>
        <position position="137"/>
    </location>
</feature>
<evidence type="ECO:0000256" key="1">
    <source>
        <dbReference type="SAM" id="MobiDB-lite"/>
    </source>
</evidence>
<evidence type="ECO:0000313" key="2">
    <source>
        <dbReference type="EMBL" id="ABI14663.1"/>
    </source>
</evidence>
<proteinExistence type="evidence at transcript level"/>
<protein>
    <submittedName>
        <fullName evidence="2">Calcium-dependent protein kinase</fullName>
    </submittedName>
</protein>
<feature type="region of interest" description="Disordered" evidence="1">
    <location>
        <begin position="26"/>
        <end position="110"/>
    </location>
</feature>
<gene>
    <name evidence="2" type="primary">CDPK</name>
</gene>
<reference evidence="2" key="1">
    <citation type="submission" date="2006-06" db="EMBL/GenBank/DDBJ databases">
        <title>The expression profiles of salinity inducible genes from a mangrove species, Aegiceras corniculatum.</title>
        <authorList>
            <person name="Shi S."/>
            <person name="Deng S."/>
            <person name="Fu X."/>
        </authorList>
    </citation>
    <scope>NUCLEOTIDE SEQUENCE</scope>
</reference>